<dbReference type="PANTHER" id="PTHR46478">
    <property type="entry name" value="VON WILLEBRAND FACTOR A DOMAIN-CONTAINING PROTEIN 3A"/>
    <property type="match status" value="1"/>
</dbReference>
<evidence type="ECO:0000313" key="3">
    <source>
        <dbReference type="Proteomes" id="UP000095280"/>
    </source>
</evidence>
<accession>A0A1I8IM81</accession>
<dbReference type="WBParaSite" id="maker-uti_cns_0014296-snap-gene-0.3-mRNA-1">
    <property type="protein sequence ID" value="maker-uti_cns_0014296-snap-gene-0.3-mRNA-1"/>
    <property type="gene ID" value="maker-uti_cns_0014296-snap-gene-0.3"/>
</dbReference>
<proteinExistence type="predicted"/>
<dbReference type="InterPro" id="IPR002035">
    <property type="entry name" value="VWF_A"/>
</dbReference>
<keyword evidence="3" id="KW-1185">Reference proteome</keyword>
<sequence length="1023" mass="110512">VSAYLEEKAVGRDLRLHCVLFNVDDYDKDGAIPGRYASITKTADSLRFLAHCTGGRFHWFRETGIIESDDIRLIMSEIDKAVNFSRRAKTLIDAVRSKYEEMFPDKYPKALGGAAARSPSFVRDALDSEPPVPKALGLRPGAASSVKAEPLESVRLNRRCVKSAFYTGERNRKGQVISDYQGGKSVRKAVGRAEIPDKEDQVTSKAWFKRYSLAKLGLDLYRLVSGPDCRHEEKLVKPLGKTVSAKYCSGLFPTVNVRGVTKHLQYTPVELQSYDAECVRALKRYLQRLHWLLSGSRRLFGVVVETRAVFLVDVSGSMAPYMEELKLALKALVWEQLYKFRVAFNLIAFSSGLRAWSPGLEPAEEDSCHAAVAWIDRLESMGNTATLEALEAAFATKEPVDAIYLLTDGKPDTSTSTILRSINRLDAGRNIAIHTISFNCCDATANNFLQCLASETGGRYHKVVEEFDAKLFAHRLLEESQLDDPRRRPEPAGQGDRLGQALPSEVQVLQGPLLRDQAAAHGEPGARENRMLRRYAALRALSRSFLAASALKSFTSLLYRRSLSTSRRYSEFRPSRLAFSVVSRRSAWLWFCLALSTIFSAVRPAPACLPQLDLALQQFAKRAGRVVQAVELLGLTVQCGRLLSQLKQPPHVLAGLLLGEARLASASWARAAASRSAAAAALLGCLGNALAVRRLGFNVAAAAARSRSLASSASSSAASARSVAFCSASRCRSSSAAATRRSRRAAARGSCATAPSADSCAAKSARCCSAAATRATSTSRRSRAARSRSAACSACCLREDVSCSAPPCHRAPAAAVRRLSCRRLSICCCQLRLLDPEVQQGSLNVGDCRPTMVPTRLAASRFCCPASPISASSEAAEAATAPPAARTPAPPAPVAPAAPVPAPVTPVPSPPLYSSKPRRCSPASLRHLRAPNTRPACAAAAELETPPSAAPADPRAPPRPQPARADWRLVSSAGLQQRYLLNSELAASRHHLVPPAITWVTSHCTTAEHVDEVAALDLVRLDG</sequence>
<feature type="region of interest" description="Disordered" evidence="1">
    <location>
        <begin position="481"/>
        <end position="501"/>
    </location>
</feature>
<dbReference type="InterPro" id="IPR036465">
    <property type="entry name" value="vWFA_dom_sf"/>
</dbReference>
<feature type="compositionally biased region" description="Pro residues" evidence="1">
    <location>
        <begin position="888"/>
        <end position="898"/>
    </location>
</feature>
<dbReference type="SMART" id="SM00327">
    <property type="entry name" value="VWA"/>
    <property type="match status" value="1"/>
</dbReference>
<feature type="compositionally biased region" description="Low complexity" evidence="1">
    <location>
        <begin position="939"/>
        <end position="953"/>
    </location>
</feature>
<evidence type="ECO:0000256" key="1">
    <source>
        <dbReference type="SAM" id="MobiDB-lite"/>
    </source>
</evidence>
<feature type="compositionally biased region" description="Low complexity" evidence="1">
    <location>
        <begin position="875"/>
        <end position="887"/>
    </location>
</feature>
<reference evidence="4" key="1">
    <citation type="submission" date="2016-11" db="UniProtKB">
        <authorList>
            <consortium name="WormBaseParasite"/>
        </authorList>
    </citation>
    <scope>IDENTIFICATION</scope>
</reference>
<dbReference type="Pfam" id="PF13768">
    <property type="entry name" value="VWA_3"/>
    <property type="match status" value="1"/>
</dbReference>
<dbReference type="Gene3D" id="3.40.50.410">
    <property type="entry name" value="von Willebrand factor, type A domain"/>
    <property type="match status" value="1"/>
</dbReference>
<feature type="region of interest" description="Disordered" evidence="1">
    <location>
        <begin position="939"/>
        <end position="963"/>
    </location>
</feature>
<evidence type="ECO:0000259" key="2">
    <source>
        <dbReference type="PROSITE" id="PS50234"/>
    </source>
</evidence>
<protein>
    <submittedName>
        <fullName evidence="4">VWFA domain-containing protein</fullName>
    </submittedName>
</protein>
<name>A0A1I8IM81_9PLAT</name>
<dbReference type="SUPFAM" id="SSF53300">
    <property type="entry name" value="vWA-like"/>
    <property type="match status" value="1"/>
</dbReference>
<dbReference type="PANTHER" id="PTHR46478:SF1">
    <property type="entry name" value="VON WILLEBRAND FACTOR A DOMAIN-CONTAINING PROTEIN 3A"/>
    <property type="match status" value="1"/>
</dbReference>
<organism evidence="3 4">
    <name type="scientific">Macrostomum lignano</name>
    <dbReference type="NCBI Taxonomy" id="282301"/>
    <lineage>
        <taxon>Eukaryota</taxon>
        <taxon>Metazoa</taxon>
        <taxon>Spiralia</taxon>
        <taxon>Lophotrochozoa</taxon>
        <taxon>Platyhelminthes</taxon>
        <taxon>Rhabditophora</taxon>
        <taxon>Macrostomorpha</taxon>
        <taxon>Macrostomida</taxon>
        <taxon>Macrostomidae</taxon>
        <taxon>Macrostomum</taxon>
    </lineage>
</organism>
<dbReference type="PROSITE" id="PS50234">
    <property type="entry name" value="VWFA"/>
    <property type="match status" value="1"/>
</dbReference>
<feature type="domain" description="VWFA" evidence="2">
    <location>
        <begin position="307"/>
        <end position="480"/>
    </location>
</feature>
<dbReference type="AlphaFoldDB" id="A0A1I8IM81"/>
<evidence type="ECO:0000313" key="4">
    <source>
        <dbReference type="WBParaSite" id="maker-uti_cns_0014296-snap-gene-0.3-mRNA-1"/>
    </source>
</evidence>
<feature type="region of interest" description="Disordered" evidence="1">
    <location>
        <begin position="875"/>
        <end position="898"/>
    </location>
</feature>
<feature type="compositionally biased region" description="Basic and acidic residues" evidence="1">
    <location>
        <begin position="481"/>
        <end position="490"/>
    </location>
</feature>
<dbReference type="Proteomes" id="UP000095280">
    <property type="component" value="Unplaced"/>
</dbReference>